<dbReference type="PANTHER" id="PTHR30154">
    <property type="entry name" value="LEUCINE-RESPONSIVE REGULATORY PROTEIN"/>
    <property type="match status" value="1"/>
</dbReference>
<dbReference type="InterPro" id="IPR036388">
    <property type="entry name" value="WH-like_DNA-bd_sf"/>
</dbReference>
<gene>
    <name evidence="5" type="ORF">COU42_01750</name>
</gene>
<dbReference type="SMART" id="SM00344">
    <property type="entry name" value="HTH_ASNC"/>
    <property type="match status" value="1"/>
</dbReference>
<keyword evidence="2" id="KW-0238">DNA-binding</keyword>
<feature type="domain" description="HTH asnC-type" evidence="4">
    <location>
        <begin position="147"/>
        <end position="214"/>
    </location>
</feature>
<comment type="caution">
    <text evidence="5">The sequence shown here is derived from an EMBL/GenBank/DDBJ whole genome shotgun (WGS) entry which is preliminary data.</text>
</comment>
<dbReference type="CDD" id="cd06223">
    <property type="entry name" value="PRTases_typeI"/>
    <property type="match status" value="1"/>
</dbReference>
<dbReference type="GO" id="GO:0043200">
    <property type="term" value="P:response to amino acid"/>
    <property type="evidence" value="ECO:0007669"/>
    <property type="project" value="TreeGrafter"/>
</dbReference>
<dbReference type="Gene3D" id="1.10.10.10">
    <property type="entry name" value="Winged helix-like DNA-binding domain superfamily/Winged helix DNA-binding domain"/>
    <property type="match status" value="1"/>
</dbReference>
<dbReference type="PRINTS" id="PR00033">
    <property type="entry name" value="HTHASNC"/>
</dbReference>
<evidence type="ECO:0000256" key="1">
    <source>
        <dbReference type="ARBA" id="ARBA00023015"/>
    </source>
</evidence>
<evidence type="ECO:0000256" key="2">
    <source>
        <dbReference type="ARBA" id="ARBA00023125"/>
    </source>
</evidence>
<dbReference type="InterPro" id="IPR000485">
    <property type="entry name" value="AsnC-type_HTH_dom"/>
</dbReference>
<organism evidence="5 6">
    <name type="scientific">Candidatus Nealsonbacteria bacterium CG10_big_fil_rev_8_21_14_0_10_36_24</name>
    <dbReference type="NCBI Taxonomy" id="1974710"/>
    <lineage>
        <taxon>Bacteria</taxon>
        <taxon>Candidatus Nealsoniibacteriota</taxon>
    </lineage>
</organism>
<evidence type="ECO:0000256" key="3">
    <source>
        <dbReference type="ARBA" id="ARBA00023163"/>
    </source>
</evidence>
<dbReference type="PROSITE" id="PS50956">
    <property type="entry name" value="HTH_ASNC_2"/>
    <property type="match status" value="1"/>
</dbReference>
<dbReference type="Proteomes" id="UP000228756">
    <property type="component" value="Unassembled WGS sequence"/>
</dbReference>
<evidence type="ECO:0000313" key="6">
    <source>
        <dbReference type="Proteomes" id="UP000228756"/>
    </source>
</evidence>
<reference evidence="6" key="1">
    <citation type="submission" date="2017-09" db="EMBL/GenBank/DDBJ databases">
        <title>Depth-based differentiation of microbial function through sediment-hosted aquifers and enrichment of novel symbionts in the deep terrestrial subsurface.</title>
        <authorList>
            <person name="Probst A.J."/>
            <person name="Ladd B."/>
            <person name="Jarett J.K."/>
            <person name="Geller-Mcgrath D.E."/>
            <person name="Sieber C.M.K."/>
            <person name="Emerson J.B."/>
            <person name="Anantharaman K."/>
            <person name="Thomas B.C."/>
            <person name="Malmstrom R."/>
            <person name="Stieglmeier M."/>
            <person name="Klingl A."/>
            <person name="Woyke T."/>
            <person name="Ryan C.M."/>
            <person name="Banfield J.F."/>
        </authorList>
    </citation>
    <scope>NUCLEOTIDE SEQUENCE [LARGE SCALE GENOMIC DNA]</scope>
</reference>
<dbReference type="InterPro" id="IPR019888">
    <property type="entry name" value="Tscrpt_reg_AsnC-like"/>
</dbReference>
<dbReference type="EMBL" id="PFCJ01000018">
    <property type="protein sequence ID" value="PIR72314.1"/>
    <property type="molecule type" value="Genomic_DNA"/>
</dbReference>
<dbReference type="SUPFAM" id="SSF53271">
    <property type="entry name" value="PRTase-like"/>
    <property type="match status" value="1"/>
</dbReference>
<dbReference type="Pfam" id="PF13404">
    <property type="entry name" value="HTH_AsnC-type"/>
    <property type="match status" value="1"/>
</dbReference>
<protein>
    <recommendedName>
        <fullName evidence="4">HTH asnC-type domain-containing protein</fullName>
    </recommendedName>
</protein>
<sequence length="314" mass="35728">MSKNMQKNTLLNLKPIQKFIKGIGKDILKYFGKEKGCIIGLEDDGVFYGEGLYYWLSKKKKNITFTVMDDYGKGLEEGKVRGRKVLLIDNDIVTGKAYRIAMKFMREQKERLKLKDIKFAVLCDRMKMADFSVEDYPAPSSWSLKALDEIDLKIVKTLCQDGRERFVEVAKQTGLTAVGVKNRVEKLIEQGVLKIHSLLNTEKFYSVSASIGIEAPPEVISKLVKKFENCPLTYNLVKVSSGDHNLIIGILAPTIERVNDFVGKQIRSESKIRNIHVNFGELPAVPKGHLPPNFSDEYKKCLCENRCNECEYFL</sequence>
<evidence type="ECO:0000259" key="4">
    <source>
        <dbReference type="PROSITE" id="PS50956"/>
    </source>
</evidence>
<dbReference type="GO" id="GO:0043565">
    <property type="term" value="F:sequence-specific DNA binding"/>
    <property type="evidence" value="ECO:0007669"/>
    <property type="project" value="InterPro"/>
</dbReference>
<keyword evidence="1" id="KW-0805">Transcription regulation</keyword>
<dbReference type="InterPro" id="IPR036390">
    <property type="entry name" value="WH_DNA-bd_sf"/>
</dbReference>
<dbReference type="SUPFAM" id="SSF46785">
    <property type="entry name" value="Winged helix' DNA-binding domain"/>
    <property type="match status" value="1"/>
</dbReference>
<evidence type="ECO:0000313" key="5">
    <source>
        <dbReference type="EMBL" id="PIR72314.1"/>
    </source>
</evidence>
<proteinExistence type="predicted"/>
<keyword evidence="3" id="KW-0804">Transcription</keyword>
<dbReference type="InterPro" id="IPR029057">
    <property type="entry name" value="PRTase-like"/>
</dbReference>
<dbReference type="GO" id="GO:0005829">
    <property type="term" value="C:cytosol"/>
    <property type="evidence" value="ECO:0007669"/>
    <property type="project" value="TreeGrafter"/>
</dbReference>
<accession>A0A2M6NS02</accession>
<name>A0A2M6NS02_9BACT</name>
<dbReference type="PANTHER" id="PTHR30154:SF34">
    <property type="entry name" value="TRANSCRIPTIONAL REGULATOR AZLB"/>
    <property type="match status" value="1"/>
</dbReference>
<dbReference type="Gene3D" id="3.40.50.2020">
    <property type="match status" value="1"/>
</dbReference>
<dbReference type="InterPro" id="IPR000836">
    <property type="entry name" value="PRTase_dom"/>
</dbReference>
<dbReference type="AlphaFoldDB" id="A0A2M6NS02"/>